<proteinExistence type="predicted"/>
<keyword evidence="2" id="KW-1185">Reference proteome</keyword>
<gene>
    <name evidence="1" type="ORF">TRIATDRAFT_320433</name>
</gene>
<dbReference type="Proteomes" id="UP000005426">
    <property type="component" value="Unassembled WGS sequence"/>
</dbReference>
<evidence type="ECO:0000313" key="1">
    <source>
        <dbReference type="EMBL" id="EHK43121.1"/>
    </source>
</evidence>
<dbReference type="GeneID" id="25783523"/>
<organism evidence="1 2">
    <name type="scientific">Hypocrea atroviridis (strain ATCC 20476 / IMI 206040)</name>
    <name type="common">Trichoderma atroviride</name>
    <dbReference type="NCBI Taxonomy" id="452589"/>
    <lineage>
        <taxon>Eukaryota</taxon>
        <taxon>Fungi</taxon>
        <taxon>Dikarya</taxon>
        <taxon>Ascomycota</taxon>
        <taxon>Pezizomycotina</taxon>
        <taxon>Sordariomycetes</taxon>
        <taxon>Hypocreomycetidae</taxon>
        <taxon>Hypocreales</taxon>
        <taxon>Hypocreaceae</taxon>
        <taxon>Trichoderma</taxon>
    </lineage>
</organism>
<reference evidence="1 2" key="1">
    <citation type="journal article" date="2011" name="Genome Biol.">
        <title>Comparative genome sequence analysis underscores mycoparasitism as the ancestral life style of Trichoderma.</title>
        <authorList>
            <person name="Kubicek C.P."/>
            <person name="Herrera-Estrella A."/>
            <person name="Seidl-Seiboth V."/>
            <person name="Martinez D.A."/>
            <person name="Druzhinina I.S."/>
            <person name="Thon M."/>
            <person name="Zeilinger S."/>
            <person name="Casas-Flores S."/>
            <person name="Horwitz B.A."/>
            <person name="Mukherjee P.K."/>
            <person name="Mukherjee M."/>
            <person name="Kredics L."/>
            <person name="Alcaraz L.D."/>
            <person name="Aerts A."/>
            <person name="Antal Z."/>
            <person name="Atanasova L."/>
            <person name="Cervantes-Badillo M.G."/>
            <person name="Challacombe J."/>
            <person name="Chertkov O."/>
            <person name="McCluskey K."/>
            <person name="Coulpier F."/>
            <person name="Deshpande N."/>
            <person name="von Doehren H."/>
            <person name="Ebbole D.J."/>
            <person name="Esquivel-Naranjo E.U."/>
            <person name="Fekete E."/>
            <person name="Flipphi M."/>
            <person name="Glaser F."/>
            <person name="Gomez-Rodriguez E.Y."/>
            <person name="Gruber S."/>
            <person name="Han C."/>
            <person name="Henrissat B."/>
            <person name="Hermosa R."/>
            <person name="Hernandez-Onate M."/>
            <person name="Karaffa L."/>
            <person name="Kosti I."/>
            <person name="Le Crom S."/>
            <person name="Lindquist E."/>
            <person name="Lucas S."/>
            <person name="Luebeck M."/>
            <person name="Luebeck P.S."/>
            <person name="Margeot A."/>
            <person name="Metz B."/>
            <person name="Misra M."/>
            <person name="Nevalainen H."/>
            <person name="Omann M."/>
            <person name="Packer N."/>
            <person name="Perrone G."/>
            <person name="Uresti-Rivera E.E."/>
            <person name="Salamov A."/>
            <person name="Schmoll M."/>
            <person name="Seiboth B."/>
            <person name="Shapiro H."/>
            <person name="Sukno S."/>
            <person name="Tamayo-Ramos J.A."/>
            <person name="Tisch D."/>
            <person name="Wiest A."/>
            <person name="Wilkinson H.H."/>
            <person name="Zhang M."/>
            <person name="Coutinho P.M."/>
            <person name="Kenerley C.M."/>
            <person name="Monte E."/>
            <person name="Baker S.E."/>
            <person name="Grigoriev I.V."/>
        </authorList>
    </citation>
    <scope>NUCLEOTIDE SEQUENCE [LARGE SCALE GENOMIC DNA]</scope>
    <source>
        <strain evidence="2">ATCC 20476 / IMI 206040</strain>
    </source>
</reference>
<evidence type="ECO:0000313" key="2">
    <source>
        <dbReference type="Proteomes" id="UP000005426"/>
    </source>
</evidence>
<dbReference type="AlphaFoldDB" id="G9P0D0"/>
<feature type="non-terminal residue" evidence="1">
    <location>
        <position position="1"/>
    </location>
</feature>
<dbReference type="HOGENOM" id="CLU_1610987_0_0_1"/>
<sequence>MYLTWYLPISGLHDIYSFTTMEDATKKDMYETSVTYLEDKVVSAAFSWLALNPDVPWDDAPDKPSKFAVLDKLVYPLRLNGGYYNARLCQLRPGAAEWLRGSGELLPLYPCVGCTITDGEFSHALNFGKKLHLPADKTKHKLCVAGPNKSYMVWLFRTETDFAPL</sequence>
<accession>G9P0D0</accession>
<dbReference type="RefSeq" id="XP_013941349.1">
    <property type="nucleotide sequence ID" value="XM_014085874.1"/>
</dbReference>
<name>G9P0D0_HYPAI</name>
<dbReference type="OrthoDB" id="10278001at2759"/>
<comment type="caution">
    <text evidence="1">The sequence shown here is derived from an EMBL/GenBank/DDBJ whole genome shotgun (WGS) entry which is preliminary data.</text>
</comment>
<dbReference type="EMBL" id="ABDG02000026">
    <property type="protein sequence ID" value="EHK43121.1"/>
    <property type="molecule type" value="Genomic_DNA"/>
</dbReference>
<dbReference type="KEGG" id="tatv:25783523"/>
<protein>
    <submittedName>
        <fullName evidence="1">Uncharacterized protein</fullName>
    </submittedName>
</protein>